<name>A0A919WIG1_9BACI</name>
<dbReference type="PANTHER" id="PTHR22789">
    <property type="entry name" value="FUCULOSE PHOSPHATE ALDOLASE"/>
    <property type="match status" value="1"/>
</dbReference>
<evidence type="ECO:0000259" key="3">
    <source>
        <dbReference type="SMART" id="SM01007"/>
    </source>
</evidence>
<dbReference type="AlphaFoldDB" id="A0A919WIG1"/>
<reference evidence="4" key="1">
    <citation type="submission" date="2021-03" db="EMBL/GenBank/DDBJ databases">
        <title>Antimicrobial resistance genes in bacteria isolated from Japanese honey, and their potential for conferring macrolide and lincosamide resistance in the American foulbrood pathogen Paenibacillus larvae.</title>
        <authorList>
            <person name="Okamoto M."/>
            <person name="Kumagai M."/>
            <person name="Kanamori H."/>
            <person name="Takamatsu D."/>
        </authorList>
    </citation>
    <scope>NUCLEOTIDE SEQUENCE</scope>
    <source>
        <strain evidence="4">J27TS8</strain>
    </source>
</reference>
<dbReference type="InterPro" id="IPR001303">
    <property type="entry name" value="Aldolase_II/adducin_N"/>
</dbReference>
<feature type="domain" description="Class II aldolase/adducin N-terminal" evidence="3">
    <location>
        <begin position="8"/>
        <end position="192"/>
    </location>
</feature>
<dbReference type="EMBL" id="BORC01000004">
    <property type="protein sequence ID" value="GIN62625.1"/>
    <property type="molecule type" value="Genomic_DNA"/>
</dbReference>
<dbReference type="GO" id="GO:0016832">
    <property type="term" value="F:aldehyde-lyase activity"/>
    <property type="evidence" value="ECO:0007669"/>
    <property type="project" value="TreeGrafter"/>
</dbReference>
<protein>
    <submittedName>
        <fullName evidence="4">L-fuculose-phosphate aldolase</fullName>
    </submittedName>
</protein>
<dbReference type="GO" id="GO:0046872">
    <property type="term" value="F:metal ion binding"/>
    <property type="evidence" value="ECO:0007669"/>
    <property type="project" value="UniProtKB-KW"/>
</dbReference>
<keyword evidence="2" id="KW-0456">Lyase</keyword>
<evidence type="ECO:0000256" key="2">
    <source>
        <dbReference type="ARBA" id="ARBA00023239"/>
    </source>
</evidence>
<dbReference type="SMART" id="SM01007">
    <property type="entry name" value="Aldolase_II"/>
    <property type="match status" value="1"/>
</dbReference>
<organism evidence="4 5">
    <name type="scientific">Robertmurraya siralis</name>
    <dbReference type="NCBI Taxonomy" id="77777"/>
    <lineage>
        <taxon>Bacteria</taxon>
        <taxon>Bacillati</taxon>
        <taxon>Bacillota</taxon>
        <taxon>Bacilli</taxon>
        <taxon>Bacillales</taxon>
        <taxon>Bacillaceae</taxon>
        <taxon>Robertmurraya</taxon>
    </lineage>
</organism>
<dbReference type="GO" id="GO:0019323">
    <property type="term" value="P:pentose catabolic process"/>
    <property type="evidence" value="ECO:0007669"/>
    <property type="project" value="TreeGrafter"/>
</dbReference>
<dbReference type="InterPro" id="IPR036409">
    <property type="entry name" value="Aldolase_II/adducin_N_sf"/>
</dbReference>
<dbReference type="PANTHER" id="PTHR22789:SF0">
    <property type="entry name" value="3-OXO-TETRONATE 4-PHOSPHATE DECARBOXYLASE-RELATED"/>
    <property type="match status" value="1"/>
</dbReference>
<comment type="caution">
    <text evidence="4">The sequence shown here is derived from an EMBL/GenBank/DDBJ whole genome shotgun (WGS) entry which is preliminary data.</text>
</comment>
<evidence type="ECO:0000313" key="4">
    <source>
        <dbReference type="EMBL" id="GIN62625.1"/>
    </source>
</evidence>
<dbReference type="InterPro" id="IPR050197">
    <property type="entry name" value="Aldolase_class_II_sugar_metab"/>
</dbReference>
<dbReference type="Pfam" id="PF00596">
    <property type="entry name" value="Aldolase_II"/>
    <property type="match status" value="1"/>
</dbReference>
<proteinExistence type="predicted"/>
<dbReference type="RefSeq" id="WP_137744122.1">
    <property type="nucleotide sequence ID" value="NZ_BORC01000004.1"/>
</dbReference>
<accession>A0A919WIG1</accession>
<keyword evidence="5" id="KW-1185">Reference proteome</keyword>
<gene>
    <name evidence="4" type="ORF">J27TS8_26180</name>
</gene>
<dbReference type="NCBIfam" id="NF004979">
    <property type="entry name" value="PRK06357.1"/>
    <property type="match status" value="1"/>
</dbReference>
<dbReference type="Gene3D" id="3.40.225.10">
    <property type="entry name" value="Class II aldolase/adducin N-terminal domain"/>
    <property type="match status" value="1"/>
</dbReference>
<evidence type="ECO:0000256" key="1">
    <source>
        <dbReference type="ARBA" id="ARBA00022723"/>
    </source>
</evidence>
<dbReference type="SUPFAM" id="SSF53639">
    <property type="entry name" value="AraD/HMP-PK domain-like"/>
    <property type="match status" value="1"/>
</dbReference>
<dbReference type="OrthoDB" id="9794581at2"/>
<dbReference type="GO" id="GO:0005829">
    <property type="term" value="C:cytosol"/>
    <property type="evidence" value="ECO:0007669"/>
    <property type="project" value="TreeGrafter"/>
</dbReference>
<evidence type="ECO:0000313" key="5">
    <source>
        <dbReference type="Proteomes" id="UP000682111"/>
    </source>
</evidence>
<sequence length="217" mass="24979">MLYRKEREELVQVVKTMFDRFETNTAGGNVSVRMNKEHIIMTPTLMSQEKHCVLKPYEILVVDMDENLVEGEGEITREINMHMACYREREDVQCVIHAHPKESLVFATVGVDMPNLTEGTQKVGEIPVLPFAPATSEELAETVRAHVRDLEENFSLPKVMLLNKHGILVLDKTLKKAYDMLERIEYNAYVAQKALLFDALNIKKLTIENELKYNLEE</sequence>
<keyword evidence="1" id="KW-0479">Metal-binding</keyword>
<dbReference type="Proteomes" id="UP000682111">
    <property type="component" value="Unassembled WGS sequence"/>
</dbReference>